<dbReference type="InterPro" id="IPR008146">
    <property type="entry name" value="Gln_synth_cat_dom"/>
</dbReference>
<evidence type="ECO:0000256" key="6">
    <source>
        <dbReference type="ARBA" id="ARBA00022842"/>
    </source>
</evidence>
<dbReference type="GO" id="GO:0005524">
    <property type="term" value="F:ATP binding"/>
    <property type="evidence" value="ECO:0007669"/>
    <property type="project" value="UniProtKB-KW"/>
</dbReference>
<protein>
    <submittedName>
        <fullName evidence="11">Gamma-glutamylputrescine synthetase</fullName>
    </submittedName>
</protein>
<dbReference type="Gene3D" id="3.30.590.10">
    <property type="entry name" value="Glutamine synthetase/guanido kinase, catalytic domain"/>
    <property type="match status" value="1"/>
</dbReference>
<dbReference type="STRING" id="197479.BFW38_08955"/>
<dbReference type="OrthoDB" id="9789509at2"/>
<comment type="similarity">
    <text evidence="2 7 8">Belongs to the glutamine synthetase family.</text>
</comment>
<dbReference type="InterPro" id="IPR014746">
    <property type="entry name" value="Gln_synth/guanido_kin_cat_dom"/>
</dbReference>
<dbReference type="InterPro" id="IPR036651">
    <property type="entry name" value="Gln_synt_N_sf"/>
</dbReference>
<proteinExistence type="inferred from homology"/>
<keyword evidence="6" id="KW-0460">Magnesium</keyword>
<feature type="domain" description="GS catalytic" evidence="10">
    <location>
        <begin position="132"/>
        <end position="469"/>
    </location>
</feature>
<sequence>MPGLKSDHTANTSSDIASSHEASAFVHRHPELQFVDLLIADINGVVRGKRIDSASLDKVYSKGVAMPASLFALNIQGYTVEETGLGLEIGEADMICYPISETLCMTPWQSRPIAQLLMSMHEDRQTPFFADPRHQVVKMLERFKSLGLTPVTAFELEFYLIDQKQKDGRPQPPCSPMSGKRPDTIQVYSIDDLDEYSDFLIASIEAAHAQGLPADTIVAESAPGQFEINLSHIDDALTACDQAILLKRVIRNVAYEHGMDATFMAKPYEEQAGSGMHVHISLLDEQGRNVLAPQHEGDLPNDTLRWAMGGLLEMMGESFAFLCPNINSYRRFGPGFYVPSAPTWGMDNRTTALRVPTGDDNATRIEHRVAGADANPYLVMTALLAGIYYGITQQIEPGDPIEGNAYDQTEASLPCSLRDALRLLRDSKQLEQDLGSEFIDVFCACKDNELETFEQTISALEYRWYLNTL</sequence>
<evidence type="ECO:0000256" key="1">
    <source>
        <dbReference type="ARBA" id="ARBA00001946"/>
    </source>
</evidence>
<dbReference type="GO" id="GO:0004356">
    <property type="term" value="F:glutamine synthetase activity"/>
    <property type="evidence" value="ECO:0007669"/>
    <property type="project" value="InterPro"/>
</dbReference>
<dbReference type="Pfam" id="PF00120">
    <property type="entry name" value="Gln-synt_C"/>
    <property type="match status" value="1"/>
</dbReference>
<evidence type="ECO:0000256" key="3">
    <source>
        <dbReference type="ARBA" id="ARBA00022598"/>
    </source>
</evidence>
<evidence type="ECO:0000256" key="8">
    <source>
        <dbReference type="RuleBase" id="RU000384"/>
    </source>
</evidence>
<keyword evidence="12" id="KW-1185">Reference proteome</keyword>
<evidence type="ECO:0000259" key="9">
    <source>
        <dbReference type="PROSITE" id="PS51986"/>
    </source>
</evidence>
<dbReference type="EMBL" id="MDTQ01000001">
    <property type="protein sequence ID" value="ODC03654.1"/>
    <property type="molecule type" value="Genomic_DNA"/>
</dbReference>
<dbReference type="FunFam" id="3.10.20.70:FF:000010">
    <property type="entry name" value="Glutamine synthetase"/>
    <property type="match status" value="1"/>
</dbReference>
<dbReference type="RefSeq" id="WP_068998070.1">
    <property type="nucleotide sequence ID" value="NZ_MDTQ01000001.1"/>
</dbReference>
<dbReference type="SUPFAM" id="SSF55931">
    <property type="entry name" value="Glutamine synthetase/guanido kinase"/>
    <property type="match status" value="1"/>
</dbReference>
<dbReference type="PANTHER" id="PTHR43785">
    <property type="entry name" value="GAMMA-GLUTAMYLPUTRESCINE SYNTHETASE"/>
    <property type="match status" value="1"/>
</dbReference>
<comment type="caution">
    <text evidence="11">The sequence shown here is derived from an EMBL/GenBank/DDBJ whole genome shotgun (WGS) entry which is preliminary data.</text>
</comment>
<dbReference type="GO" id="GO:0006542">
    <property type="term" value="P:glutamine biosynthetic process"/>
    <property type="evidence" value="ECO:0007669"/>
    <property type="project" value="InterPro"/>
</dbReference>
<evidence type="ECO:0000313" key="12">
    <source>
        <dbReference type="Proteomes" id="UP000094291"/>
    </source>
</evidence>
<comment type="cofactor">
    <cofactor evidence="1">
        <name>Mg(2+)</name>
        <dbReference type="ChEBI" id="CHEBI:18420"/>
    </cofactor>
</comment>
<reference evidence="11 12" key="1">
    <citation type="submission" date="2016-08" db="EMBL/GenBank/DDBJ databases">
        <authorList>
            <person name="Seilhamer J.J."/>
        </authorList>
    </citation>
    <scope>NUCLEOTIDE SEQUENCE [LARGE SCALE GENOMIC DNA]</scope>
    <source>
        <strain evidence="11 12">PH27A</strain>
    </source>
</reference>
<dbReference type="PROSITE" id="PS51986">
    <property type="entry name" value="GS_BETA_GRASP"/>
    <property type="match status" value="1"/>
</dbReference>
<dbReference type="PROSITE" id="PS51987">
    <property type="entry name" value="GS_CATALYTIC"/>
    <property type="match status" value="1"/>
</dbReference>
<evidence type="ECO:0000256" key="5">
    <source>
        <dbReference type="ARBA" id="ARBA00022840"/>
    </source>
</evidence>
<gene>
    <name evidence="11" type="ORF">BFW38_08955</name>
</gene>
<dbReference type="SUPFAM" id="SSF54368">
    <property type="entry name" value="Glutamine synthetase, N-terminal domain"/>
    <property type="match status" value="1"/>
</dbReference>
<keyword evidence="5" id="KW-0067">ATP-binding</keyword>
<dbReference type="InterPro" id="IPR008147">
    <property type="entry name" value="Gln_synt_N"/>
</dbReference>
<evidence type="ECO:0000256" key="4">
    <source>
        <dbReference type="ARBA" id="ARBA00022741"/>
    </source>
</evidence>
<evidence type="ECO:0000313" key="11">
    <source>
        <dbReference type="EMBL" id="ODC03654.1"/>
    </source>
</evidence>
<feature type="domain" description="GS beta-grasp" evidence="9">
    <location>
        <begin position="30"/>
        <end position="126"/>
    </location>
</feature>
<dbReference type="FunFam" id="3.30.590.10:FF:000005">
    <property type="entry name" value="Probable glutamine synthetase"/>
    <property type="match status" value="1"/>
</dbReference>
<dbReference type="Gene3D" id="3.10.20.70">
    <property type="entry name" value="Glutamine synthetase, N-terminal domain"/>
    <property type="match status" value="1"/>
</dbReference>
<dbReference type="PANTHER" id="PTHR43785:SF12">
    <property type="entry name" value="TYPE-1 GLUTAMINE SYNTHETASE 2"/>
    <property type="match status" value="1"/>
</dbReference>
<evidence type="ECO:0000256" key="7">
    <source>
        <dbReference type="PROSITE-ProRule" id="PRU01330"/>
    </source>
</evidence>
<dbReference type="PROSITE" id="PS00181">
    <property type="entry name" value="GLNA_ATP"/>
    <property type="match status" value="1"/>
</dbReference>
<dbReference type="InterPro" id="IPR027303">
    <property type="entry name" value="Gln_synth_gly_rich_site"/>
</dbReference>
<name>A0A1E2V9K3_9GAMM</name>
<dbReference type="Proteomes" id="UP000094291">
    <property type="component" value="Unassembled WGS sequence"/>
</dbReference>
<keyword evidence="3" id="KW-0436">Ligase</keyword>
<dbReference type="SMART" id="SM01230">
    <property type="entry name" value="Gln-synt_C"/>
    <property type="match status" value="1"/>
</dbReference>
<dbReference type="AlphaFoldDB" id="A0A1E2V9K3"/>
<accession>A0A1E2V9K3</accession>
<keyword evidence="4" id="KW-0547">Nucleotide-binding</keyword>
<dbReference type="GO" id="GO:0006598">
    <property type="term" value="P:polyamine catabolic process"/>
    <property type="evidence" value="ECO:0007669"/>
    <property type="project" value="TreeGrafter"/>
</dbReference>
<organism evidence="11 12">
    <name type="scientific">Terasakiispira papahanaumokuakeensis</name>
    <dbReference type="NCBI Taxonomy" id="197479"/>
    <lineage>
        <taxon>Bacteria</taxon>
        <taxon>Pseudomonadati</taxon>
        <taxon>Pseudomonadota</taxon>
        <taxon>Gammaproteobacteria</taxon>
        <taxon>Oceanospirillales</taxon>
        <taxon>Terasakiispira</taxon>
    </lineage>
</organism>
<evidence type="ECO:0000256" key="2">
    <source>
        <dbReference type="ARBA" id="ARBA00009897"/>
    </source>
</evidence>
<evidence type="ECO:0000259" key="10">
    <source>
        <dbReference type="PROSITE" id="PS51987"/>
    </source>
</evidence>